<dbReference type="InterPro" id="IPR036397">
    <property type="entry name" value="RNaseH_sf"/>
</dbReference>
<evidence type="ECO:0000313" key="2">
    <source>
        <dbReference type="EMBL" id="MCC5604681.1"/>
    </source>
</evidence>
<evidence type="ECO:0000259" key="1">
    <source>
        <dbReference type="Pfam" id="PF13358"/>
    </source>
</evidence>
<protein>
    <submittedName>
        <fullName evidence="2">Transposase</fullName>
    </submittedName>
</protein>
<accession>A0ABS8ILK2</accession>
<feature type="domain" description="Tc1-like transposase DDE" evidence="1">
    <location>
        <begin position="5"/>
        <end position="86"/>
    </location>
</feature>
<name>A0ABS8ILK2_9NOSO</name>
<dbReference type="Gene3D" id="3.30.420.10">
    <property type="entry name" value="Ribonuclease H-like superfamily/Ribonuclease H"/>
    <property type="match status" value="1"/>
</dbReference>
<proteinExistence type="predicted"/>
<organism evidence="2 3">
    <name type="scientific">Nostoc favosum CHAB5714</name>
    <dbReference type="NCBI Taxonomy" id="2780399"/>
    <lineage>
        <taxon>Bacteria</taxon>
        <taxon>Bacillati</taxon>
        <taxon>Cyanobacteriota</taxon>
        <taxon>Cyanophyceae</taxon>
        <taxon>Nostocales</taxon>
        <taxon>Nostocaceae</taxon>
        <taxon>Nostoc</taxon>
        <taxon>Nostoc favosum</taxon>
    </lineage>
</organism>
<evidence type="ECO:0000313" key="3">
    <source>
        <dbReference type="Proteomes" id="UP001199525"/>
    </source>
</evidence>
<dbReference type="Proteomes" id="UP001199525">
    <property type="component" value="Unassembled WGS sequence"/>
</dbReference>
<dbReference type="RefSeq" id="WP_229490708.1">
    <property type="nucleotide sequence ID" value="NZ_JAIVFQ010000146.1"/>
</dbReference>
<dbReference type="EMBL" id="JAIVFQ010000146">
    <property type="protein sequence ID" value="MCC5604681.1"/>
    <property type="molecule type" value="Genomic_DNA"/>
</dbReference>
<comment type="caution">
    <text evidence="2">The sequence shown here is derived from an EMBL/GenBank/DDBJ whole genome shotgun (WGS) entry which is preliminary data.</text>
</comment>
<sequence>MLDVRTDIFNLVLADFAKHFQVGKNNRIILAMDQAGWHTSHELEVPEGIHIILMPSHSPELQPAERLWPVTNEAIANQSFDSLDELEEVLFQRCKVLSNEHDLIRGLTCYHWWPQTNSQVTVCI</sequence>
<dbReference type="InterPro" id="IPR038717">
    <property type="entry name" value="Tc1-like_DDE_dom"/>
</dbReference>
<keyword evidence="3" id="KW-1185">Reference proteome</keyword>
<gene>
    <name evidence="2" type="ORF">LC586_37460</name>
</gene>
<dbReference type="Pfam" id="PF13358">
    <property type="entry name" value="DDE_3"/>
    <property type="match status" value="1"/>
</dbReference>
<reference evidence="2 3" key="1">
    <citation type="journal article" date="2021" name="Microorganisms">
        <title>Genome Evolution of Filamentous Cyanobacterium Nostoc Species: From Facultative Symbiosis to Free Living.</title>
        <authorList>
            <person name="Huo D."/>
            <person name="Li H."/>
            <person name="Cai F."/>
            <person name="Guo X."/>
            <person name="Qiao Z."/>
            <person name="Wang W."/>
            <person name="Yu G."/>
            <person name="Li R."/>
        </authorList>
    </citation>
    <scope>NUCLEOTIDE SEQUENCE [LARGE SCALE GENOMIC DNA]</scope>
    <source>
        <strain evidence="2 3">CHAB 5714</strain>
    </source>
</reference>